<dbReference type="PROSITE" id="PS51371">
    <property type="entry name" value="CBS"/>
    <property type="match status" value="1"/>
</dbReference>
<evidence type="ECO:0000313" key="4">
    <source>
        <dbReference type="Proteomes" id="UP001634154"/>
    </source>
</evidence>
<dbReference type="InterPro" id="IPR046342">
    <property type="entry name" value="CBS_dom_sf"/>
</dbReference>
<dbReference type="Gene3D" id="3.10.580.10">
    <property type="entry name" value="CBS-domain"/>
    <property type="match status" value="1"/>
</dbReference>
<comment type="caution">
    <text evidence="3">The sequence shown here is derived from an EMBL/GenBank/DDBJ whole genome shotgun (WGS) entry which is preliminary data.</text>
</comment>
<dbReference type="CDD" id="cd02205">
    <property type="entry name" value="CBS_pair_SF"/>
    <property type="match status" value="1"/>
</dbReference>
<feature type="domain" description="CBS" evidence="2">
    <location>
        <begin position="49"/>
        <end position="105"/>
    </location>
</feature>
<evidence type="ECO:0000256" key="1">
    <source>
        <dbReference type="PROSITE-ProRule" id="PRU00703"/>
    </source>
</evidence>
<protein>
    <submittedName>
        <fullName evidence="3">CBS domain-containing protein</fullName>
    </submittedName>
</protein>
<evidence type="ECO:0000259" key="2">
    <source>
        <dbReference type="PROSITE" id="PS51371"/>
    </source>
</evidence>
<dbReference type="SUPFAM" id="SSF54631">
    <property type="entry name" value="CBS-domain pair"/>
    <property type="match status" value="1"/>
</dbReference>
<dbReference type="Proteomes" id="UP001634154">
    <property type="component" value="Unassembled WGS sequence"/>
</dbReference>
<evidence type="ECO:0000313" key="3">
    <source>
        <dbReference type="EMBL" id="MFN1217625.1"/>
    </source>
</evidence>
<reference evidence="3 4" key="1">
    <citation type="submission" date="2024-12" db="EMBL/GenBank/DDBJ databases">
        <title>Draft genome sequence of Chryseobacterium kwangjuense AG447.</title>
        <authorList>
            <person name="Cheptsov V.S."/>
            <person name="Belov A."/>
            <person name="Zavarzina A.G."/>
        </authorList>
    </citation>
    <scope>NUCLEOTIDE SEQUENCE [LARGE SCALE GENOMIC DNA]</scope>
    <source>
        <strain evidence="3 4">AG447</strain>
    </source>
</reference>
<dbReference type="Pfam" id="PF00571">
    <property type="entry name" value="CBS"/>
    <property type="match status" value="1"/>
</dbReference>
<accession>A0ABW9K2S6</accession>
<keyword evidence="1" id="KW-0129">CBS domain</keyword>
<dbReference type="EMBL" id="JBJXVJ010000002">
    <property type="protein sequence ID" value="MFN1217625.1"/>
    <property type="molecule type" value="Genomic_DNA"/>
</dbReference>
<sequence length="122" mass="14321">MFELFKKSNKNIFAVIDDKRTLRGMFSIDDIRRYLFGDHDVPKNIGQIMKAPAAVIHKEDKPLEILQVFDDTGFWNLPVVGEHNRFIGFISKSSILMGYRQLLKRVLRIVFKRKKITKLVKQ</sequence>
<keyword evidence="4" id="KW-1185">Reference proteome</keyword>
<gene>
    <name evidence="3" type="ORF">ACKW6Q_11705</name>
</gene>
<dbReference type="RefSeq" id="WP_409356803.1">
    <property type="nucleotide sequence ID" value="NZ_JBJXVJ010000002.1"/>
</dbReference>
<name>A0ABW9K2S6_9FLAO</name>
<organism evidence="3 4">
    <name type="scientific">Chryseobacterium kwangjuense</name>
    <dbReference type="NCBI Taxonomy" id="267125"/>
    <lineage>
        <taxon>Bacteria</taxon>
        <taxon>Pseudomonadati</taxon>
        <taxon>Bacteroidota</taxon>
        <taxon>Flavobacteriia</taxon>
        <taxon>Flavobacteriales</taxon>
        <taxon>Weeksellaceae</taxon>
        <taxon>Chryseobacterium group</taxon>
        <taxon>Chryseobacterium</taxon>
    </lineage>
</organism>
<proteinExistence type="predicted"/>
<dbReference type="InterPro" id="IPR000644">
    <property type="entry name" value="CBS_dom"/>
</dbReference>